<dbReference type="PANTHER" id="PTHR35894">
    <property type="entry name" value="GENERAL SECRETION PATHWAY PROTEIN A-RELATED"/>
    <property type="match status" value="1"/>
</dbReference>
<name>A0ABP8A7V7_9ACTN</name>
<proteinExistence type="predicted"/>
<accession>A0ABP8A7V7</accession>
<feature type="domain" description="ORC1/DEAH AAA+ ATPase" evidence="1">
    <location>
        <begin position="37"/>
        <end position="178"/>
    </location>
</feature>
<evidence type="ECO:0000313" key="2">
    <source>
        <dbReference type="EMBL" id="GAA4179371.1"/>
    </source>
</evidence>
<keyword evidence="3" id="KW-1185">Reference proteome</keyword>
<dbReference type="RefSeq" id="WP_344913621.1">
    <property type="nucleotide sequence ID" value="NZ_BAABAQ010000001.1"/>
</dbReference>
<organism evidence="2 3">
    <name type="scientific">Streptosporangium oxazolinicum</name>
    <dbReference type="NCBI Taxonomy" id="909287"/>
    <lineage>
        <taxon>Bacteria</taxon>
        <taxon>Bacillati</taxon>
        <taxon>Actinomycetota</taxon>
        <taxon>Actinomycetes</taxon>
        <taxon>Streptosporangiales</taxon>
        <taxon>Streptosporangiaceae</taxon>
        <taxon>Streptosporangium</taxon>
    </lineage>
</organism>
<dbReference type="EMBL" id="BAABAQ010000001">
    <property type="protein sequence ID" value="GAA4179371.1"/>
    <property type="molecule type" value="Genomic_DNA"/>
</dbReference>
<comment type="caution">
    <text evidence="2">The sequence shown here is derived from an EMBL/GenBank/DDBJ whole genome shotgun (WGS) entry which is preliminary data.</text>
</comment>
<gene>
    <name evidence="2" type="ORF">GCM10022252_00770</name>
</gene>
<sequence length="278" mass="31741">MDTAPPPEQKPSPDNERPFLVTKEHRRFTEFAEACRRERYIGLCYGPPGVGKTLSARHYARWDLIERYLPQRFCDDSPLPPQALAVRTAMYTAPVVASLRQISSELRGISSQLSSAIEGHLFPDRYTSTYTPHAYTDLVIVDEADRLKTTALEVVRDHYDRAELGLILIGMPGIEKRLARYPQLYSRIGFVHEYRPLSPDELTFVLHHHWNRIGLPLSVGDFTDTEALAAVYRITVGNFRLVHRLFAQITRILEINDLRTITKEVVETARESLVIGTL</sequence>
<dbReference type="PANTHER" id="PTHR35894:SF5">
    <property type="entry name" value="MU-LIKE PROPHAGE FLUMU DNA TRANSPOSITION PROTEIN B"/>
    <property type="match status" value="1"/>
</dbReference>
<dbReference type="Gene3D" id="3.40.50.300">
    <property type="entry name" value="P-loop containing nucleotide triphosphate hydrolases"/>
    <property type="match status" value="1"/>
</dbReference>
<dbReference type="Proteomes" id="UP001501251">
    <property type="component" value="Unassembled WGS sequence"/>
</dbReference>
<protein>
    <submittedName>
        <fullName evidence="2">AAA family ATPase</fullName>
    </submittedName>
</protein>
<dbReference type="Pfam" id="PF13401">
    <property type="entry name" value="AAA_22"/>
    <property type="match status" value="1"/>
</dbReference>
<dbReference type="SUPFAM" id="SSF52540">
    <property type="entry name" value="P-loop containing nucleoside triphosphate hydrolases"/>
    <property type="match status" value="1"/>
</dbReference>
<dbReference type="InterPro" id="IPR027417">
    <property type="entry name" value="P-loop_NTPase"/>
</dbReference>
<evidence type="ECO:0000313" key="3">
    <source>
        <dbReference type="Proteomes" id="UP001501251"/>
    </source>
</evidence>
<reference evidence="3" key="1">
    <citation type="journal article" date="2019" name="Int. J. Syst. Evol. Microbiol.">
        <title>The Global Catalogue of Microorganisms (GCM) 10K type strain sequencing project: providing services to taxonomists for standard genome sequencing and annotation.</title>
        <authorList>
            <consortium name="The Broad Institute Genomics Platform"/>
            <consortium name="The Broad Institute Genome Sequencing Center for Infectious Disease"/>
            <person name="Wu L."/>
            <person name="Ma J."/>
        </authorList>
    </citation>
    <scope>NUCLEOTIDE SEQUENCE [LARGE SCALE GENOMIC DNA]</scope>
    <source>
        <strain evidence="3">JCM 17388</strain>
    </source>
</reference>
<dbReference type="InterPro" id="IPR049945">
    <property type="entry name" value="AAA_22"/>
</dbReference>
<dbReference type="InterPro" id="IPR052026">
    <property type="entry name" value="ExeA_AAA_ATPase_DNA-bind"/>
</dbReference>
<evidence type="ECO:0000259" key="1">
    <source>
        <dbReference type="Pfam" id="PF13401"/>
    </source>
</evidence>